<organism evidence="2 3">
    <name type="scientific">Sphingomonas piscis</name>
    <dbReference type="NCBI Taxonomy" id="2714943"/>
    <lineage>
        <taxon>Bacteria</taxon>
        <taxon>Pseudomonadati</taxon>
        <taxon>Pseudomonadota</taxon>
        <taxon>Alphaproteobacteria</taxon>
        <taxon>Sphingomonadales</taxon>
        <taxon>Sphingomonadaceae</taxon>
        <taxon>Sphingomonas</taxon>
    </lineage>
</organism>
<proteinExistence type="predicted"/>
<feature type="chain" id="PRO_5026291751" evidence="1">
    <location>
        <begin position="21"/>
        <end position="117"/>
    </location>
</feature>
<name>A0A6G7YMP8_9SPHN</name>
<dbReference type="AlphaFoldDB" id="A0A6G7YMP8"/>
<feature type="signal peptide" evidence="1">
    <location>
        <begin position="1"/>
        <end position="20"/>
    </location>
</feature>
<protein>
    <submittedName>
        <fullName evidence="2">Uncharacterized protein</fullName>
    </submittedName>
</protein>
<sequence>MSNRLFTLVIATVLTAPALAQGSEVSRGRTISGRNWYVDGAGRCFTLDDNGGVVYDRSVDCHRPRDDRAQESEAGGAILGGSLGAVVDGRRYYKDTRGDCYYVDQYGQPIYKYDVRC</sequence>
<keyword evidence="1" id="KW-0732">Signal</keyword>
<gene>
    <name evidence="2" type="ORF">G7077_02930</name>
</gene>
<evidence type="ECO:0000256" key="1">
    <source>
        <dbReference type="SAM" id="SignalP"/>
    </source>
</evidence>
<evidence type="ECO:0000313" key="3">
    <source>
        <dbReference type="Proteomes" id="UP000503222"/>
    </source>
</evidence>
<evidence type="ECO:0000313" key="2">
    <source>
        <dbReference type="EMBL" id="QIK78019.1"/>
    </source>
</evidence>
<reference evidence="2 3" key="1">
    <citation type="submission" date="2020-03" db="EMBL/GenBank/DDBJ databases">
        <title>Sphingomonas sp. nov., isolated from fish.</title>
        <authorList>
            <person name="Hyun D.-W."/>
            <person name="Bae J.-W."/>
        </authorList>
    </citation>
    <scope>NUCLEOTIDE SEQUENCE [LARGE SCALE GENOMIC DNA]</scope>
    <source>
        <strain evidence="2 3">HDW15B</strain>
    </source>
</reference>
<dbReference type="EMBL" id="CP049869">
    <property type="protein sequence ID" value="QIK78019.1"/>
    <property type="molecule type" value="Genomic_DNA"/>
</dbReference>
<dbReference type="RefSeq" id="WP_166410413.1">
    <property type="nucleotide sequence ID" value="NZ_CP049869.1"/>
</dbReference>
<dbReference type="KEGG" id="spii:G7077_02930"/>
<dbReference type="Proteomes" id="UP000503222">
    <property type="component" value="Chromosome"/>
</dbReference>
<accession>A0A6G7YMP8</accession>
<keyword evidence="3" id="KW-1185">Reference proteome</keyword>